<dbReference type="eggNOG" id="ENOG502TH5N">
    <property type="taxonomic scope" value="Eukaryota"/>
</dbReference>
<dbReference type="KEGG" id="cel:CELE_C46F11.3"/>
<dbReference type="AGR" id="WB:WBGene00008118"/>
<dbReference type="WormBase" id="C46F11.3">
    <property type="protein sequence ID" value="CE08774"/>
    <property type="gene ID" value="WBGene00008118"/>
    <property type="gene designation" value="madf-8"/>
</dbReference>
<dbReference type="PROSITE" id="PS51029">
    <property type="entry name" value="MADF"/>
    <property type="match status" value="1"/>
</dbReference>
<dbReference type="InParanoid" id="Q93381"/>
<dbReference type="Pfam" id="PF10545">
    <property type="entry name" value="MADF_DNA_bdg"/>
    <property type="match status" value="1"/>
</dbReference>
<dbReference type="AlphaFoldDB" id="Q93381"/>
<gene>
    <name evidence="2 4" type="primary">madf-8</name>
    <name evidence="4" type="ORF">C46F11.3</name>
    <name evidence="2" type="ORF">CELE_C46F11.3</name>
</gene>
<dbReference type="PaxDb" id="6239-C46F11.3"/>
<dbReference type="PIR" id="T19970">
    <property type="entry name" value="T19970"/>
</dbReference>
<feature type="domain" description="MADF" evidence="1">
    <location>
        <begin position="135"/>
        <end position="219"/>
    </location>
</feature>
<evidence type="ECO:0000313" key="4">
    <source>
        <dbReference type="WormBase" id="C46F11.3"/>
    </source>
</evidence>
<dbReference type="UCSC" id="C46F11.3">
    <property type="organism name" value="c. elegans"/>
</dbReference>
<dbReference type="InterPro" id="IPR039353">
    <property type="entry name" value="TF_Adf1"/>
</dbReference>
<proteinExistence type="predicted"/>
<dbReference type="RefSeq" id="NP_497739.1">
    <property type="nucleotide sequence ID" value="NM_065338.5"/>
</dbReference>
<dbReference type="PANTHER" id="PTHR12243:SF51">
    <property type="entry name" value="MADF DOMAIN-CONTAINING PROTEIN"/>
    <property type="match status" value="1"/>
</dbReference>
<dbReference type="InterPro" id="IPR006578">
    <property type="entry name" value="MADF-dom"/>
</dbReference>
<organism evidence="2 3">
    <name type="scientific">Caenorhabditis elegans</name>
    <dbReference type="NCBI Taxonomy" id="6239"/>
    <lineage>
        <taxon>Eukaryota</taxon>
        <taxon>Metazoa</taxon>
        <taxon>Ecdysozoa</taxon>
        <taxon>Nematoda</taxon>
        <taxon>Chromadorea</taxon>
        <taxon>Rhabditida</taxon>
        <taxon>Rhabditina</taxon>
        <taxon>Rhabditomorpha</taxon>
        <taxon>Rhabditoidea</taxon>
        <taxon>Rhabditidae</taxon>
        <taxon>Peloderinae</taxon>
        <taxon>Caenorhabditis</taxon>
    </lineage>
</organism>
<dbReference type="GO" id="GO:0005667">
    <property type="term" value="C:transcription regulator complex"/>
    <property type="evidence" value="ECO:0000318"/>
    <property type="project" value="GO_Central"/>
</dbReference>
<name>Q93381_CAEEL</name>
<dbReference type="Proteomes" id="UP000001940">
    <property type="component" value="Chromosome III"/>
</dbReference>
<reference evidence="2 3" key="1">
    <citation type="journal article" date="1998" name="Science">
        <title>Genome sequence of the nematode C. elegans: a platform for investigating biology.</title>
        <authorList>
            <consortium name="The C. elegans sequencing consortium"/>
            <person name="Sulson J.E."/>
            <person name="Waterston R."/>
        </authorList>
    </citation>
    <scope>NUCLEOTIDE SEQUENCE [LARGE SCALE GENOMIC DNA]</scope>
    <source>
        <strain evidence="2 3">Bristol N2</strain>
    </source>
</reference>
<evidence type="ECO:0000259" key="1">
    <source>
        <dbReference type="PROSITE" id="PS51029"/>
    </source>
</evidence>
<evidence type="ECO:0000313" key="3">
    <source>
        <dbReference type="Proteomes" id="UP000001940"/>
    </source>
</evidence>
<dbReference type="GO" id="GO:0005634">
    <property type="term" value="C:nucleus"/>
    <property type="evidence" value="ECO:0000318"/>
    <property type="project" value="GO_Central"/>
</dbReference>
<accession>Q93381</accession>
<dbReference type="GO" id="GO:0006357">
    <property type="term" value="P:regulation of transcription by RNA polymerase II"/>
    <property type="evidence" value="ECO:0000318"/>
    <property type="project" value="GO_Central"/>
</dbReference>
<dbReference type="PANTHER" id="PTHR12243">
    <property type="entry name" value="MADF DOMAIN TRANSCRIPTION FACTOR"/>
    <property type="match status" value="1"/>
</dbReference>
<dbReference type="FunCoup" id="Q93381">
    <property type="interactions" value="894"/>
</dbReference>
<dbReference type="EMBL" id="BX284603">
    <property type="protein sequence ID" value="CAB03761.1"/>
    <property type="molecule type" value="Genomic_DNA"/>
</dbReference>
<dbReference type="OrthoDB" id="6159213at2759"/>
<dbReference type="GeneID" id="183517"/>
<protein>
    <submittedName>
        <fullName evidence="2">MADF domain-containing protein</fullName>
    </submittedName>
</protein>
<dbReference type="HOGENOM" id="CLU_858508_0_0_1"/>
<dbReference type="OMA" id="DQRLICH"/>
<dbReference type="CTD" id="183517"/>
<evidence type="ECO:0000313" key="2">
    <source>
        <dbReference type="EMBL" id="CAB03761.1"/>
    </source>
</evidence>
<keyword evidence="3" id="KW-1185">Reference proteome</keyword>
<sequence length="300" mass="34971">MTEVEKSRSGRIVKRKVFADFQQLDDDLKSITTEELRESASESKKLRLGPTRRSCRNIPTNYEELKAKTDAGIIPETVYYRASNNSMYIPSITADMLKNDGNDLTVQTRSDKYFKYNRVRQSTKIDYAEPEKVYDIIYAVRKRPILWDQRLICHRNSNLSRRAWDQLDLELGIDEEYPLARRKQIWKSKRDYFVSAVNAANLRKWIYADALEFYRPMINFRTTFCLRPTVAQPSQSVHDKLVLADKNIQCTPGDKKNVLTFLLKSLYDTGMSSPEMMAEHGLEILKIFKKNAESSNLKLN</sequence>
<dbReference type="SMART" id="SM00595">
    <property type="entry name" value="MADF"/>
    <property type="match status" value="1"/>
</dbReference>
<dbReference type="Bgee" id="WBGene00008118">
    <property type="expression patterns" value="Expressed in germ line (C elegans) and 4 other cell types or tissues"/>
</dbReference>